<accession>A0A4R8DEE9</accession>
<evidence type="ECO:0000256" key="2">
    <source>
        <dbReference type="ARBA" id="ARBA00006275"/>
    </source>
</evidence>
<dbReference type="SUPFAM" id="SSF48452">
    <property type="entry name" value="TPR-like"/>
    <property type="match status" value="1"/>
</dbReference>
<dbReference type="Pfam" id="PF07980">
    <property type="entry name" value="SusD_RagB"/>
    <property type="match status" value="1"/>
</dbReference>
<dbReference type="AlphaFoldDB" id="A0A4R8DEE9"/>
<dbReference type="EMBL" id="SODV01000002">
    <property type="protein sequence ID" value="TDW95923.1"/>
    <property type="molecule type" value="Genomic_DNA"/>
</dbReference>
<feature type="domain" description="RagB/SusD" evidence="6">
    <location>
        <begin position="286"/>
        <end position="528"/>
    </location>
</feature>
<evidence type="ECO:0000256" key="3">
    <source>
        <dbReference type="ARBA" id="ARBA00022729"/>
    </source>
</evidence>
<keyword evidence="5" id="KW-0998">Cell outer membrane</keyword>
<evidence type="ECO:0000313" key="8">
    <source>
        <dbReference type="EMBL" id="TDW95923.1"/>
    </source>
</evidence>
<evidence type="ECO:0000259" key="6">
    <source>
        <dbReference type="Pfam" id="PF07980"/>
    </source>
</evidence>
<gene>
    <name evidence="8" type="ORF">EDB95_3744</name>
</gene>
<dbReference type="InterPro" id="IPR012944">
    <property type="entry name" value="SusD_RagB_dom"/>
</dbReference>
<evidence type="ECO:0000256" key="4">
    <source>
        <dbReference type="ARBA" id="ARBA00023136"/>
    </source>
</evidence>
<proteinExistence type="inferred from homology"/>
<dbReference type="Proteomes" id="UP000294498">
    <property type="component" value="Unassembled WGS sequence"/>
</dbReference>
<dbReference type="OrthoDB" id="5694214at2"/>
<dbReference type="PROSITE" id="PS51257">
    <property type="entry name" value="PROKAR_LIPOPROTEIN"/>
    <property type="match status" value="1"/>
</dbReference>
<dbReference type="Pfam" id="PF14322">
    <property type="entry name" value="SusD-like_3"/>
    <property type="match status" value="1"/>
</dbReference>
<dbReference type="Gene3D" id="1.25.40.390">
    <property type="match status" value="1"/>
</dbReference>
<evidence type="ECO:0000256" key="1">
    <source>
        <dbReference type="ARBA" id="ARBA00004442"/>
    </source>
</evidence>
<organism evidence="8 9">
    <name type="scientific">Dinghuibacter silviterrae</name>
    <dbReference type="NCBI Taxonomy" id="1539049"/>
    <lineage>
        <taxon>Bacteria</taxon>
        <taxon>Pseudomonadati</taxon>
        <taxon>Bacteroidota</taxon>
        <taxon>Chitinophagia</taxon>
        <taxon>Chitinophagales</taxon>
        <taxon>Chitinophagaceae</taxon>
        <taxon>Dinghuibacter</taxon>
    </lineage>
</organism>
<name>A0A4R8DEE9_9BACT</name>
<dbReference type="InterPro" id="IPR011990">
    <property type="entry name" value="TPR-like_helical_dom_sf"/>
</dbReference>
<comment type="caution">
    <text evidence="8">The sequence shown here is derived from an EMBL/GenBank/DDBJ whole genome shotgun (WGS) entry which is preliminary data.</text>
</comment>
<protein>
    <submittedName>
        <fullName evidence="8">Putative outer membrane starch-binding protein</fullName>
    </submittedName>
</protein>
<reference evidence="8 9" key="1">
    <citation type="submission" date="2019-03" db="EMBL/GenBank/DDBJ databases">
        <title>Genomic Encyclopedia of Type Strains, Phase IV (KMG-IV): sequencing the most valuable type-strain genomes for metagenomic binning, comparative biology and taxonomic classification.</title>
        <authorList>
            <person name="Goeker M."/>
        </authorList>
    </citation>
    <scope>NUCLEOTIDE SEQUENCE [LARGE SCALE GENOMIC DNA]</scope>
    <source>
        <strain evidence="8 9">DSM 100059</strain>
    </source>
</reference>
<keyword evidence="3" id="KW-0732">Signal</keyword>
<evidence type="ECO:0000313" key="9">
    <source>
        <dbReference type="Proteomes" id="UP000294498"/>
    </source>
</evidence>
<keyword evidence="4" id="KW-0472">Membrane</keyword>
<sequence length="612" mass="67359">MYRISSKYIFILAILFGGTAVISSCKKGLDFNNPVAITPSAVWTNSTMIKAFLTDIYGGSMPGWPLGSGNNSDEGFSGVNNLGVYQKGGINVDNTNVTLNYTNIEKCNFLRDQLTQVPASVLDPSLNQQYVGEAKFWRAWAYWGMVASVGGVPLILHTQDYTKPASLAVPRNKTSECITQIVADLDSAAMLLPGTYSDPNDYGRITKAAAMGLKGRILMTWASPLFNATGDPTRWQNAYTACLAAVNEATTDGYGLNPNYRSIWYSGQGNPELIMVNQYFYPDHYMNFAPIRPIPYTNGSTGNDQPLLSMLLAYPKRDGSPMEFDTTQLRTNPAYNAQFLTDFYTNRDDRFYATVWVGGTPYPTPDIVPGQTGKETTWDVFQWSATNNAYVNIEPLINGSAAGGDGVGFCERKGLDTLMTAATVVNGAAGAKSFWSPMRFAELLMNYGECANEIGKPNEALSVLYQIRARANVAAGPSNNYGITAASQADIRTAYINERFVEFAFEGFRLADLRRWKRYDILNSEGYRHGLHVALNVGAPLPSPALTSTIMDPTIRANFSAVYVNSLDTDPTVFYNLDLHHWFWALSPSQISLEPSNLPQNNEWGGTFDPLQ</sequence>
<dbReference type="GO" id="GO:0009279">
    <property type="term" value="C:cell outer membrane"/>
    <property type="evidence" value="ECO:0007669"/>
    <property type="project" value="UniProtKB-SubCell"/>
</dbReference>
<dbReference type="InterPro" id="IPR033985">
    <property type="entry name" value="SusD-like_N"/>
</dbReference>
<keyword evidence="9" id="KW-1185">Reference proteome</keyword>
<feature type="domain" description="SusD-like N-terminal" evidence="7">
    <location>
        <begin position="94"/>
        <end position="217"/>
    </location>
</feature>
<comment type="similarity">
    <text evidence="2">Belongs to the SusD family.</text>
</comment>
<evidence type="ECO:0000259" key="7">
    <source>
        <dbReference type="Pfam" id="PF14322"/>
    </source>
</evidence>
<evidence type="ECO:0000256" key="5">
    <source>
        <dbReference type="ARBA" id="ARBA00023237"/>
    </source>
</evidence>
<comment type="subcellular location">
    <subcellularLocation>
        <location evidence="1">Cell outer membrane</location>
    </subcellularLocation>
</comment>